<accession>A0ACC2A965</accession>
<dbReference type="EMBL" id="CM055114">
    <property type="protein sequence ID" value="KAJ7514129.1"/>
    <property type="molecule type" value="Genomic_DNA"/>
</dbReference>
<reference evidence="2" key="1">
    <citation type="journal article" date="2024" name="Proc. Natl. Acad. Sci. U.S.A.">
        <title>Extraordinary preservation of gene collinearity over three hundred million years revealed in homosporous lycophytes.</title>
        <authorList>
            <person name="Li C."/>
            <person name="Wickell D."/>
            <person name="Kuo L.Y."/>
            <person name="Chen X."/>
            <person name="Nie B."/>
            <person name="Liao X."/>
            <person name="Peng D."/>
            <person name="Ji J."/>
            <person name="Jenkins J."/>
            <person name="Williams M."/>
            <person name="Shu S."/>
            <person name="Plott C."/>
            <person name="Barry K."/>
            <person name="Rajasekar S."/>
            <person name="Grimwood J."/>
            <person name="Han X."/>
            <person name="Sun S."/>
            <person name="Hou Z."/>
            <person name="He W."/>
            <person name="Dai G."/>
            <person name="Sun C."/>
            <person name="Schmutz J."/>
            <person name="Leebens-Mack J.H."/>
            <person name="Li F.W."/>
            <person name="Wang L."/>
        </authorList>
    </citation>
    <scope>NUCLEOTIDE SEQUENCE [LARGE SCALE GENOMIC DNA]</scope>
    <source>
        <strain evidence="2">cv. PW_Plant_1</strain>
    </source>
</reference>
<proteinExistence type="predicted"/>
<protein>
    <submittedName>
        <fullName evidence="1">Uncharacterized protein</fullName>
    </submittedName>
</protein>
<evidence type="ECO:0000313" key="2">
    <source>
        <dbReference type="Proteomes" id="UP001162992"/>
    </source>
</evidence>
<name>A0ACC2A965_DIPCM</name>
<evidence type="ECO:0000313" key="1">
    <source>
        <dbReference type="EMBL" id="KAJ7514129.1"/>
    </source>
</evidence>
<gene>
    <name evidence="1" type="ORF">O6H91_23G029200</name>
</gene>
<sequence>MGGGREDAPRQQLPINQFEDQILKTVASNSVMVIIGETGSGKTTQLPQILHRAGYSKKGIIAVTQPRRVAAVSVARRVAYEMGVHLGEEVGYSIRFEDRTSSRTSLKYLTDGCLLRECLLDPKLSQYAIIILDEAHERTLNTDILLGLLKCLLRKGEPHLKLVITSATLDGQRISKFFNACPVLTIPGKLFPVQILYSTERPVSCFESAIETAIEIHVREPPGDILLFMTGQEEIEKAISKLEEKIKDLEEGVCMDAILLPLHASLPPELQARVFDLSPSNCRRIIVATNVAETSLTVDGVVYVIDPGFVKQRHYNPSTGMDSLSVVQISRVQAIQRAGRAGRTCPGKCYRLYPSSVYEHEFLPETIPEIQRTSLAGTVLYLKSLELPDLDVLDFDFLDQPSRELLEDALRQLHIIEGIDNDGNITNLGKQMAELPLEPSLARALLAAEEMGCLSQALTVAGMLSCESIFHHNPSKTRTTKQKIEVKYELPTGNGMGDHVQLLQIYEEWCQSNYSLDWCNNRGLQRRSMKYAKDVRDQLAMIMKDKCESLKYSRVRMDSTVEDFRTLRKSLCKGFANRLAHRMTNHNGYRILCHQSQLVQIHPSVCPLEVDADGLLPEWVLYHELIATSRPYIRKVCVVDGNWIKSVLVELETIDIYRLSGKGSNQGSDQVSSLQCRANLETANCTQSEEGSLSIMQEQSKSIDAARARFLARKKIKTSQK</sequence>
<organism evidence="1 2">
    <name type="scientific">Diphasiastrum complanatum</name>
    <name type="common">Issler's clubmoss</name>
    <name type="synonym">Lycopodium complanatum</name>
    <dbReference type="NCBI Taxonomy" id="34168"/>
    <lineage>
        <taxon>Eukaryota</taxon>
        <taxon>Viridiplantae</taxon>
        <taxon>Streptophyta</taxon>
        <taxon>Embryophyta</taxon>
        <taxon>Tracheophyta</taxon>
        <taxon>Lycopodiopsida</taxon>
        <taxon>Lycopodiales</taxon>
        <taxon>Lycopodiaceae</taxon>
        <taxon>Lycopodioideae</taxon>
        <taxon>Diphasiastrum</taxon>
    </lineage>
</organism>
<dbReference type="Proteomes" id="UP001162992">
    <property type="component" value="Chromosome 23"/>
</dbReference>
<keyword evidence="2" id="KW-1185">Reference proteome</keyword>
<comment type="caution">
    <text evidence="1">The sequence shown here is derived from an EMBL/GenBank/DDBJ whole genome shotgun (WGS) entry which is preliminary data.</text>
</comment>